<name>A0A2T3YW14_TRIA4</name>
<dbReference type="EMBL" id="KZ679269">
    <property type="protein sequence ID" value="PTB36753.1"/>
    <property type="molecule type" value="Genomic_DNA"/>
</dbReference>
<dbReference type="AlphaFoldDB" id="A0A2T3YW14"/>
<evidence type="ECO:0000256" key="1">
    <source>
        <dbReference type="SAM" id="Phobius"/>
    </source>
</evidence>
<reference evidence="2 3" key="1">
    <citation type="submission" date="2016-07" db="EMBL/GenBank/DDBJ databases">
        <title>Multiple horizontal gene transfer events from other fungi enriched the ability of initially mycotrophic Trichoderma (Ascomycota) to feed on dead plant biomass.</title>
        <authorList>
            <consortium name="DOE Joint Genome Institute"/>
            <person name="Aerts A."/>
            <person name="Atanasova L."/>
            <person name="Chenthamara K."/>
            <person name="Zhang J."/>
            <person name="Grujic M."/>
            <person name="Henrissat B."/>
            <person name="Kuo A."/>
            <person name="Salamov A."/>
            <person name="Lipzen A."/>
            <person name="Labutti K."/>
            <person name="Barry K."/>
            <person name="Miao Y."/>
            <person name="Rahimi M.J."/>
            <person name="Shen Q."/>
            <person name="Grigoriev I.V."/>
            <person name="Kubicek C.P."/>
            <person name="Druzhinina I.S."/>
        </authorList>
    </citation>
    <scope>NUCLEOTIDE SEQUENCE [LARGE SCALE GENOMIC DNA]</scope>
    <source>
        <strain evidence="2 3">CBS 433.97</strain>
    </source>
</reference>
<gene>
    <name evidence="2" type="ORF">M441DRAFT_268863</name>
</gene>
<keyword evidence="1" id="KW-0472">Membrane</keyword>
<keyword evidence="1" id="KW-0812">Transmembrane</keyword>
<dbReference type="Proteomes" id="UP000240493">
    <property type="component" value="Unassembled WGS sequence"/>
</dbReference>
<proteinExistence type="predicted"/>
<evidence type="ECO:0000313" key="3">
    <source>
        <dbReference type="Proteomes" id="UP000240493"/>
    </source>
</evidence>
<protein>
    <submittedName>
        <fullName evidence="2">Uncharacterized protein</fullName>
    </submittedName>
</protein>
<feature type="transmembrane region" description="Helical" evidence="1">
    <location>
        <begin position="6"/>
        <end position="24"/>
    </location>
</feature>
<organism evidence="2 3">
    <name type="scientific">Trichoderma asperellum (strain ATCC 204424 / CBS 433.97 / NBRC 101777)</name>
    <dbReference type="NCBI Taxonomy" id="1042311"/>
    <lineage>
        <taxon>Eukaryota</taxon>
        <taxon>Fungi</taxon>
        <taxon>Dikarya</taxon>
        <taxon>Ascomycota</taxon>
        <taxon>Pezizomycotina</taxon>
        <taxon>Sordariomycetes</taxon>
        <taxon>Hypocreomycetidae</taxon>
        <taxon>Hypocreales</taxon>
        <taxon>Hypocreaceae</taxon>
        <taxon>Trichoderma</taxon>
    </lineage>
</organism>
<keyword evidence="1" id="KW-1133">Transmembrane helix</keyword>
<sequence>MSGSRVHGDVVLFCYGCFLSSFAYKNMANMEFWKRDEACMEQTQLGVQPRDGVGCDSLRLWPGMRRAGLIDKRISRVKPWLSSTGTQHRYVREPSVECIGKKAKRV</sequence>
<keyword evidence="3" id="KW-1185">Reference proteome</keyword>
<accession>A0A2T3YW14</accession>
<evidence type="ECO:0000313" key="2">
    <source>
        <dbReference type="EMBL" id="PTB36753.1"/>
    </source>
</evidence>